<feature type="modified residue" description="N6-(pyridoxal phosphate)lysine" evidence="12">
    <location>
        <position position="197"/>
    </location>
</feature>
<dbReference type="InterPro" id="IPR022278">
    <property type="entry name" value="Pser_aminoTfrase"/>
</dbReference>
<evidence type="ECO:0000256" key="7">
    <source>
        <dbReference type="ARBA" id="ARBA00022898"/>
    </source>
</evidence>
<comment type="function">
    <text evidence="12">Catalyzes the reversible conversion of 3-phosphohydroxypyruvate to phosphoserine and of 3-hydroxy-2-oxo-4-phosphonooxybutanoate to phosphohydroxythreonine.</text>
</comment>
<feature type="binding site" evidence="12">
    <location>
        <position position="42"/>
    </location>
    <ligand>
        <name>L-glutamate</name>
        <dbReference type="ChEBI" id="CHEBI:29985"/>
    </ligand>
</feature>
<dbReference type="GO" id="GO:0030170">
    <property type="term" value="F:pyridoxal phosphate binding"/>
    <property type="evidence" value="ECO:0007669"/>
    <property type="project" value="UniProtKB-UniRule"/>
</dbReference>
<dbReference type="RefSeq" id="WP_062479868.1">
    <property type="nucleotide sequence ID" value="NZ_CP013650.1"/>
</dbReference>
<dbReference type="STRING" id="1526571.AT746_09935"/>
<evidence type="ECO:0000256" key="3">
    <source>
        <dbReference type="ARBA" id="ARBA00006904"/>
    </source>
</evidence>
<dbReference type="CDD" id="cd00611">
    <property type="entry name" value="PSAT_like"/>
    <property type="match status" value="1"/>
</dbReference>
<sequence>MSKVYNFCAGPAMLPEPVMEQAKEELLDWQGHGCSVMELSHRSKAFVDVAQQAEADLRELLGIPDDYRVLFTHGGGRGQFSAVPMNLSRQGQRADYLVSGSWSAAALAEAEKYLTPNRVAEVQVVDGLKRVSDASSWDLDADAAYFHYCPNETVDGIAIDGIPDTGDVPIVADMSSTILSGPLDVSRFGLIYAGAQKNIGPSGLSVVIVNDALLGQARAQTPSIFDYQLQAEQGSMFNTPPTFAWYLAGLVFKWLKTQGGVAEMHRRNAQKAAMLYGCIDDSDFYINAIHPDYRSRMNVPFQLQEPALDKLFLQQAEQAGLTALAGHRSVGGMRASIYNAMPVAGVQALVAFMQDFEKRKG</sequence>
<dbReference type="UniPathway" id="UPA00244">
    <property type="reaction ID" value="UER00311"/>
</dbReference>
<evidence type="ECO:0000256" key="1">
    <source>
        <dbReference type="ARBA" id="ARBA00004915"/>
    </source>
</evidence>
<dbReference type="PANTHER" id="PTHR43247:SF1">
    <property type="entry name" value="PHOSPHOSERINE AMINOTRANSFERASE"/>
    <property type="match status" value="1"/>
</dbReference>
<feature type="domain" description="Aminotransferase class V" evidence="14">
    <location>
        <begin position="4"/>
        <end position="349"/>
    </location>
</feature>
<evidence type="ECO:0000256" key="13">
    <source>
        <dbReference type="RuleBase" id="RU004505"/>
    </source>
</evidence>
<dbReference type="EMBL" id="CP013650">
    <property type="protein sequence ID" value="ALS98552.1"/>
    <property type="molecule type" value="Genomic_DNA"/>
</dbReference>
<comment type="subcellular location">
    <subcellularLocation>
        <location evidence="12">Cytoplasm</location>
    </subcellularLocation>
</comment>
<dbReference type="HAMAP" id="MF_00160">
    <property type="entry name" value="SerC_aminotrans_5"/>
    <property type="match status" value="1"/>
</dbReference>
<evidence type="ECO:0000313" key="16">
    <source>
        <dbReference type="Proteomes" id="UP000068447"/>
    </source>
</evidence>
<evidence type="ECO:0000256" key="6">
    <source>
        <dbReference type="ARBA" id="ARBA00022679"/>
    </source>
</evidence>
<dbReference type="UniPathway" id="UPA00135">
    <property type="reaction ID" value="UER00197"/>
</dbReference>
<comment type="cofactor">
    <cofactor evidence="12">
        <name>pyridoxal 5'-phosphate</name>
        <dbReference type="ChEBI" id="CHEBI:597326"/>
    </cofactor>
    <text evidence="12">Binds 1 pyridoxal phosphate per subunit.</text>
</comment>
<dbReference type="GO" id="GO:0008615">
    <property type="term" value="P:pyridoxine biosynthetic process"/>
    <property type="evidence" value="ECO:0007669"/>
    <property type="project" value="UniProtKB-UniRule"/>
</dbReference>
<evidence type="ECO:0000256" key="9">
    <source>
        <dbReference type="ARBA" id="ARBA00023299"/>
    </source>
</evidence>
<feature type="binding site" evidence="12">
    <location>
        <position position="173"/>
    </location>
    <ligand>
        <name>pyridoxal 5'-phosphate</name>
        <dbReference type="ChEBI" id="CHEBI:597326"/>
    </ligand>
</feature>
<evidence type="ECO:0000256" key="2">
    <source>
        <dbReference type="ARBA" id="ARBA00005099"/>
    </source>
</evidence>
<keyword evidence="9 12" id="KW-0718">Serine biosynthesis</keyword>
<evidence type="ECO:0000256" key="12">
    <source>
        <dbReference type="HAMAP-Rule" id="MF_00160"/>
    </source>
</evidence>
<evidence type="ECO:0000259" key="14">
    <source>
        <dbReference type="Pfam" id="PF00266"/>
    </source>
</evidence>
<keyword evidence="4 12" id="KW-0032">Aminotransferase</keyword>
<dbReference type="Proteomes" id="UP000068447">
    <property type="component" value="Chromosome"/>
</dbReference>
<dbReference type="Pfam" id="PF00266">
    <property type="entry name" value="Aminotran_5"/>
    <property type="match status" value="1"/>
</dbReference>
<keyword evidence="5 12" id="KW-0028">Amino-acid biosynthesis</keyword>
<dbReference type="NCBIfam" id="TIGR01364">
    <property type="entry name" value="serC_1"/>
    <property type="match status" value="1"/>
</dbReference>
<evidence type="ECO:0000256" key="4">
    <source>
        <dbReference type="ARBA" id="ARBA00022576"/>
    </source>
</evidence>
<evidence type="ECO:0000313" key="15">
    <source>
        <dbReference type="EMBL" id="ALS98552.1"/>
    </source>
</evidence>
<comment type="caution">
    <text evidence="12">Lacks conserved residue(s) required for the propagation of feature annotation.</text>
</comment>
<proteinExistence type="inferred from homology"/>
<comment type="catalytic activity">
    <reaction evidence="11 12 13">
        <text>O-phospho-L-serine + 2-oxoglutarate = 3-phosphooxypyruvate + L-glutamate</text>
        <dbReference type="Rhea" id="RHEA:14329"/>
        <dbReference type="ChEBI" id="CHEBI:16810"/>
        <dbReference type="ChEBI" id="CHEBI:18110"/>
        <dbReference type="ChEBI" id="CHEBI:29985"/>
        <dbReference type="ChEBI" id="CHEBI:57524"/>
        <dbReference type="EC" id="2.6.1.52"/>
    </reaction>
</comment>
<feature type="binding site" evidence="12">
    <location>
        <position position="196"/>
    </location>
    <ligand>
        <name>pyridoxal 5'-phosphate</name>
        <dbReference type="ChEBI" id="CHEBI:597326"/>
    </ligand>
</feature>
<dbReference type="Gene3D" id="3.90.1150.10">
    <property type="entry name" value="Aspartate Aminotransferase, domain 1"/>
    <property type="match status" value="1"/>
</dbReference>
<keyword evidence="12" id="KW-0963">Cytoplasm</keyword>
<dbReference type="GO" id="GO:0006564">
    <property type="term" value="P:L-serine biosynthetic process"/>
    <property type="evidence" value="ECO:0007669"/>
    <property type="project" value="UniProtKB-UniRule"/>
</dbReference>
<dbReference type="KEGG" id="lal:AT746_09935"/>
<dbReference type="FunFam" id="3.40.640.10:FF:000010">
    <property type="entry name" value="Phosphoserine aminotransferase"/>
    <property type="match status" value="1"/>
</dbReference>
<protein>
    <recommendedName>
        <fullName evidence="12">Phosphoserine aminotransferase</fullName>
        <ecNumber evidence="12">2.6.1.52</ecNumber>
    </recommendedName>
    <alternativeName>
        <fullName evidence="12">Phosphohydroxythreonine aminotransferase</fullName>
        <shortName evidence="12">PSAT</shortName>
    </alternativeName>
</protein>
<dbReference type="GO" id="GO:0005737">
    <property type="term" value="C:cytoplasm"/>
    <property type="evidence" value="ECO:0007669"/>
    <property type="project" value="UniProtKB-SubCell"/>
</dbReference>
<reference evidence="15 16" key="1">
    <citation type="submission" date="2015-12" db="EMBL/GenBank/DDBJ databases">
        <title>Complete genome of Lacimicrobium alkaliphilum KCTC 32984.</title>
        <authorList>
            <person name="Kim S.-G."/>
            <person name="Lee Y.-J."/>
        </authorList>
    </citation>
    <scope>NUCLEOTIDE SEQUENCE [LARGE SCALE GENOMIC DNA]</scope>
    <source>
        <strain evidence="15 16">YelD216</strain>
    </source>
</reference>
<dbReference type="EC" id="2.6.1.52" evidence="12"/>
<organism evidence="15 16">
    <name type="scientific">Lacimicrobium alkaliphilum</name>
    <dbReference type="NCBI Taxonomy" id="1526571"/>
    <lineage>
        <taxon>Bacteria</taxon>
        <taxon>Pseudomonadati</taxon>
        <taxon>Pseudomonadota</taxon>
        <taxon>Gammaproteobacteria</taxon>
        <taxon>Alteromonadales</taxon>
        <taxon>Alteromonadaceae</taxon>
        <taxon>Lacimicrobium</taxon>
    </lineage>
</organism>
<dbReference type="InterPro" id="IPR000192">
    <property type="entry name" value="Aminotrans_V_dom"/>
</dbReference>
<dbReference type="PROSITE" id="PS00595">
    <property type="entry name" value="AA_TRANSFER_CLASS_5"/>
    <property type="match status" value="1"/>
</dbReference>
<dbReference type="NCBIfam" id="NF003764">
    <property type="entry name" value="PRK05355.1"/>
    <property type="match status" value="1"/>
</dbReference>
<evidence type="ECO:0000256" key="10">
    <source>
        <dbReference type="ARBA" id="ARBA00047630"/>
    </source>
</evidence>
<comment type="pathway">
    <text evidence="1 12">Cofactor biosynthesis; pyridoxine 5'-phosphate biosynthesis; pyridoxine 5'-phosphate from D-erythrose 4-phosphate: step 3/5.</text>
</comment>
<keyword evidence="7 12" id="KW-0663">Pyridoxal phosphate</keyword>
<feature type="binding site" evidence="12">
    <location>
        <position position="153"/>
    </location>
    <ligand>
        <name>pyridoxal 5'-phosphate</name>
        <dbReference type="ChEBI" id="CHEBI:597326"/>
    </ligand>
</feature>
<dbReference type="InterPro" id="IPR015421">
    <property type="entry name" value="PyrdxlP-dep_Trfase_major"/>
</dbReference>
<comment type="subunit">
    <text evidence="12">Homodimer.</text>
</comment>
<dbReference type="OrthoDB" id="9809412at2"/>
<dbReference type="InterPro" id="IPR015422">
    <property type="entry name" value="PyrdxlP-dep_Trfase_small"/>
</dbReference>
<dbReference type="AlphaFoldDB" id="A0A0U3AZX7"/>
<dbReference type="SUPFAM" id="SSF53383">
    <property type="entry name" value="PLP-dependent transferases"/>
    <property type="match status" value="1"/>
</dbReference>
<dbReference type="PIRSF" id="PIRSF000525">
    <property type="entry name" value="SerC"/>
    <property type="match status" value="1"/>
</dbReference>
<keyword evidence="16" id="KW-1185">Reference proteome</keyword>
<evidence type="ECO:0000256" key="5">
    <source>
        <dbReference type="ARBA" id="ARBA00022605"/>
    </source>
</evidence>
<dbReference type="InterPro" id="IPR020578">
    <property type="entry name" value="Aminotrans_V_PyrdxlP_BS"/>
</dbReference>
<feature type="binding site" evidence="12">
    <location>
        <position position="102"/>
    </location>
    <ligand>
        <name>pyridoxal 5'-phosphate</name>
        <dbReference type="ChEBI" id="CHEBI:597326"/>
    </ligand>
</feature>
<dbReference type="FunFam" id="3.90.1150.10:FF:000006">
    <property type="entry name" value="Phosphoserine aminotransferase"/>
    <property type="match status" value="1"/>
</dbReference>
<name>A0A0U3AZX7_9ALTE</name>
<comment type="similarity">
    <text evidence="3 12">Belongs to the class-V pyridoxal-phosphate-dependent aminotransferase family. SerC subfamily.</text>
</comment>
<feature type="binding site" evidence="12">
    <location>
        <begin position="76"/>
        <end position="77"/>
    </location>
    <ligand>
        <name>pyridoxal 5'-phosphate</name>
        <dbReference type="ChEBI" id="CHEBI:597326"/>
    </ligand>
</feature>
<comment type="pathway">
    <text evidence="2 12 13">Amino-acid biosynthesis; L-serine biosynthesis; L-serine from 3-phospho-D-glycerate: step 2/3.</text>
</comment>
<dbReference type="GO" id="GO:0004648">
    <property type="term" value="F:O-phospho-L-serine:2-oxoglutarate aminotransferase activity"/>
    <property type="evidence" value="ECO:0007669"/>
    <property type="project" value="UniProtKB-UniRule"/>
</dbReference>
<evidence type="ECO:0000256" key="8">
    <source>
        <dbReference type="ARBA" id="ARBA00023096"/>
    </source>
</evidence>
<feature type="binding site" evidence="12">
    <location>
        <begin position="238"/>
        <end position="239"/>
    </location>
    <ligand>
        <name>pyridoxal 5'-phosphate</name>
        <dbReference type="ChEBI" id="CHEBI:597326"/>
    </ligand>
</feature>
<dbReference type="InterPro" id="IPR015424">
    <property type="entry name" value="PyrdxlP-dep_Trfase"/>
</dbReference>
<keyword evidence="8 12" id="KW-0664">Pyridoxine biosynthesis</keyword>
<keyword evidence="6 12" id="KW-0808">Transferase</keyword>
<dbReference type="PANTHER" id="PTHR43247">
    <property type="entry name" value="PHOSPHOSERINE AMINOTRANSFERASE"/>
    <property type="match status" value="1"/>
</dbReference>
<accession>A0A0U3AZX7</accession>
<gene>
    <name evidence="12" type="primary">serC</name>
    <name evidence="15" type="ORF">AT746_09935</name>
</gene>
<comment type="catalytic activity">
    <reaction evidence="10 12">
        <text>4-(phosphooxy)-L-threonine + 2-oxoglutarate = (R)-3-hydroxy-2-oxo-4-phosphooxybutanoate + L-glutamate</text>
        <dbReference type="Rhea" id="RHEA:16573"/>
        <dbReference type="ChEBI" id="CHEBI:16810"/>
        <dbReference type="ChEBI" id="CHEBI:29985"/>
        <dbReference type="ChEBI" id="CHEBI:58452"/>
        <dbReference type="ChEBI" id="CHEBI:58538"/>
        <dbReference type="EC" id="2.6.1.52"/>
    </reaction>
</comment>
<dbReference type="Gene3D" id="3.40.640.10">
    <property type="entry name" value="Type I PLP-dependent aspartate aminotransferase-like (Major domain)"/>
    <property type="match status" value="1"/>
</dbReference>
<evidence type="ECO:0000256" key="11">
    <source>
        <dbReference type="ARBA" id="ARBA00049007"/>
    </source>
</evidence>